<name>A0A840SDG6_9BURK</name>
<evidence type="ECO:0000313" key="2">
    <source>
        <dbReference type="Proteomes" id="UP000554837"/>
    </source>
</evidence>
<dbReference type="AlphaFoldDB" id="A0A840SDG6"/>
<dbReference type="Proteomes" id="UP000554837">
    <property type="component" value="Unassembled WGS sequence"/>
</dbReference>
<dbReference type="RefSeq" id="WP_175423594.1">
    <property type="nucleotide sequence ID" value="NZ_CP040709.1"/>
</dbReference>
<dbReference type="EMBL" id="JACHHO010000016">
    <property type="protein sequence ID" value="MBB5206471.1"/>
    <property type="molecule type" value="Genomic_DNA"/>
</dbReference>
<evidence type="ECO:0000313" key="1">
    <source>
        <dbReference type="EMBL" id="MBB5206471.1"/>
    </source>
</evidence>
<organism evidence="1 2">
    <name type="scientific">Inhella inkyongensis</name>
    <dbReference type="NCBI Taxonomy" id="392593"/>
    <lineage>
        <taxon>Bacteria</taxon>
        <taxon>Pseudomonadati</taxon>
        <taxon>Pseudomonadota</taxon>
        <taxon>Betaproteobacteria</taxon>
        <taxon>Burkholderiales</taxon>
        <taxon>Sphaerotilaceae</taxon>
        <taxon>Inhella</taxon>
    </lineage>
</organism>
<accession>A0A840SDG6</accession>
<proteinExistence type="predicted"/>
<protein>
    <submittedName>
        <fullName evidence="1">Uncharacterized protein</fullName>
    </submittedName>
</protein>
<reference evidence="1 2" key="1">
    <citation type="submission" date="2020-08" db="EMBL/GenBank/DDBJ databases">
        <title>Genomic Encyclopedia of Type Strains, Phase IV (KMG-IV): sequencing the most valuable type-strain genomes for metagenomic binning, comparative biology and taxonomic classification.</title>
        <authorList>
            <person name="Goeker M."/>
        </authorList>
    </citation>
    <scope>NUCLEOTIDE SEQUENCE [LARGE SCALE GENOMIC DNA]</scope>
    <source>
        <strain evidence="1 2">DSM 23958</strain>
    </source>
</reference>
<comment type="caution">
    <text evidence="1">The sequence shown here is derived from an EMBL/GenBank/DDBJ whole genome shotgun (WGS) entry which is preliminary data.</text>
</comment>
<keyword evidence="2" id="KW-1185">Reference proteome</keyword>
<gene>
    <name evidence="1" type="ORF">HNQ51_003818</name>
</gene>
<sequence length="51" mass="5918">MKRRATLENLLLVLLVLWLWLHVPVDGRLYDRALWGDAATGAEQNHPQNRP</sequence>